<name>A0AAD7WF28_9TELE</name>
<evidence type="ECO:0000256" key="1">
    <source>
        <dbReference type="SAM" id="MobiDB-lite"/>
    </source>
</evidence>
<dbReference type="PANTHER" id="PTHR45964:SF8">
    <property type="entry name" value="SIALATE:O-SULFOTRANSFERASE 1"/>
    <property type="match status" value="1"/>
</dbReference>
<accession>A0AAD7WF28</accession>
<protein>
    <submittedName>
        <fullName evidence="2">Uncharacterized protein</fullName>
    </submittedName>
</protein>
<evidence type="ECO:0000313" key="3">
    <source>
        <dbReference type="Proteomes" id="UP001221898"/>
    </source>
</evidence>
<dbReference type="InterPro" id="IPR051589">
    <property type="entry name" value="Sialate-O-sulfotransferase"/>
</dbReference>
<dbReference type="EMBL" id="JAINUG010000123">
    <property type="protein sequence ID" value="KAJ8394677.1"/>
    <property type="molecule type" value="Genomic_DNA"/>
</dbReference>
<gene>
    <name evidence="2" type="ORF">AAFF_G00042770</name>
</gene>
<feature type="region of interest" description="Disordered" evidence="1">
    <location>
        <begin position="68"/>
        <end position="89"/>
    </location>
</feature>
<sequence length="173" mass="19653">MAKPFYRLQRFLRRVQLLLLFLGVAYIMAGSVLLLQRSGPALSQRGTPGLPPRPSLTSLPKALEPLWGGGRYRQLGPRDRVGDPGEASRVGAGPRWLVSRNLEIRLLRRRWFHSLMTEQEKLVERGPAPRKVRHKGTYIGCFLDDKEDRALGGTVFYDFRKMTSTLCQDTCSE</sequence>
<evidence type="ECO:0000313" key="2">
    <source>
        <dbReference type="EMBL" id="KAJ8394677.1"/>
    </source>
</evidence>
<organism evidence="2 3">
    <name type="scientific">Aldrovandia affinis</name>
    <dbReference type="NCBI Taxonomy" id="143900"/>
    <lineage>
        <taxon>Eukaryota</taxon>
        <taxon>Metazoa</taxon>
        <taxon>Chordata</taxon>
        <taxon>Craniata</taxon>
        <taxon>Vertebrata</taxon>
        <taxon>Euteleostomi</taxon>
        <taxon>Actinopterygii</taxon>
        <taxon>Neopterygii</taxon>
        <taxon>Teleostei</taxon>
        <taxon>Notacanthiformes</taxon>
        <taxon>Halosauridae</taxon>
        <taxon>Aldrovandia</taxon>
    </lineage>
</organism>
<comment type="caution">
    <text evidence="2">The sequence shown here is derived from an EMBL/GenBank/DDBJ whole genome shotgun (WGS) entry which is preliminary data.</text>
</comment>
<dbReference type="PANTHER" id="PTHR45964">
    <property type="entry name" value="WSCD FAMILY MEMBER CG9164"/>
    <property type="match status" value="1"/>
</dbReference>
<dbReference type="AlphaFoldDB" id="A0AAD7WF28"/>
<proteinExistence type="predicted"/>
<keyword evidence="3" id="KW-1185">Reference proteome</keyword>
<feature type="non-terminal residue" evidence="2">
    <location>
        <position position="173"/>
    </location>
</feature>
<reference evidence="2" key="1">
    <citation type="journal article" date="2023" name="Science">
        <title>Genome structures resolve the early diversification of teleost fishes.</title>
        <authorList>
            <person name="Parey E."/>
            <person name="Louis A."/>
            <person name="Montfort J."/>
            <person name="Bouchez O."/>
            <person name="Roques C."/>
            <person name="Iampietro C."/>
            <person name="Lluch J."/>
            <person name="Castinel A."/>
            <person name="Donnadieu C."/>
            <person name="Desvignes T."/>
            <person name="Floi Bucao C."/>
            <person name="Jouanno E."/>
            <person name="Wen M."/>
            <person name="Mejri S."/>
            <person name="Dirks R."/>
            <person name="Jansen H."/>
            <person name="Henkel C."/>
            <person name="Chen W.J."/>
            <person name="Zahm M."/>
            <person name="Cabau C."/>
            <person name="Klopp C."/>
            <person name="Thompson A.W."/>
            <person name="Robinson-Rechavi M."/>
            <person name="Braasch I."/>
            <person name="Lecointre G."/>
            <person name="Bobe J."/>
            <person name="Postlethwait J.H."/>
            <person name="Berthelot C."/>
            <person name="Roest Crollius H."/>
            <person name="Guiguen Y."/>
        </authorList>
    </citation>
    <scope>NUCLEOTIDE SEQUENCE</scope>
    <source>
        <strain evidence="2">NC1722</strain>
    </source>
</reference>
<dbReference type="Proteomes" id="UP001221898">
    <property type="component" value="Unassembled WGS sequence"/>
</dbReference>